<evidence type="ECO:0000313" key="3">
    <source>
        <dbReference type="EMBL" id="RKQ95259.1"/>
    </source>
</evidence>
<comment type="caution">
    <text evidence="3">The sequence shown here is derived from an EMBL/GenBank/DDBJ whole genome shotgun (WGS) entry which is preliminary data.</text>
</comment>
<organism evidence="3 4">
    <name type="scientific">Maricaulis maris</name>
    <dbReference type="NCBI Taxonomy" id="74318"/>
    <lineage>
        <taxon>Bacteria</taxon>
        <taxon>Pseudomonadati</taxon>
        <taxon>Pseudomonadota</taxon>
        <taxon>Alphaproteobacteria</taxon>
        <taxon>Maricaulales</taxon>
        <taxon>Maricaulaceae</taxon>
        <taxon>Maricaulis</taxon>
    </lineage>
</organism>
<dbReference type="RefSeq" id="WP_121212258.1">
    <property type="nucleotide sequence ID" value="NZ_RBIM01000007.1"/>
</dbReference>
<feature type="domain" description="PepSY" evidence="2">
    <location>
        <begin position="69"/>
        <end position="120"/>
    </location>
</feature>
<dbReference type="OrthoDB" id="7632485at2"/>
<dbReference type="InterPro" id="IPR025711">
    <property type="entry name" value="PepSY"/>
</dbReference>
<sequence>MLRHLIILAGALSVIAAPAQADDSVASATLSSAALSVAQPAGYASLQDRYSAPEARNARRQGDVVPALRVIAEVRRRYPGADVLDAELEGGASPRYVIKILTQDGRRVDVVADARTGQILFER</sequence>
<feature type="signal peptide" evidence="1">
    <location>
        <begin position="1"/>
        <end position="21"/>
    </location>
</feature>
<proteinExistence type="predicted"/>
<keyword evidence="1" id="KW-0732">Signal</keyword>
<gene>
    <name evidence="3" type="ORF">C7435_2948</name>
</gene>
<dbReference type="AlphaFoldDB" id="A0A495D3C2"/>
<evidence type="ECO:0000259" key="2">
    <source>
        <dbReference type="Pfam" id="PF03413"/>
    </source>
</evidence>
<evidence type="ECO:0000256" key="1">
    <source>
        <dbReference type="SAM" id="SignalP"/>
    </source>
</evidence>
<name>A0A495D3C2_9PROT</name>
<evidence type="ECO:0000313" key="4">
    <source>
        <dbReference type="Proteomes" id="UP000273675"/>
    </source>
</evidence>
<reference evidence="3 4" key="1">
    <citation type="submission" date="2018-10" db="EMBL/GenBank/DDBJ databases">
        <title>Genomic Encyclopedia of Type Strains, Phase IV (KMG-IV): sequencing the most valuable type-strain genomes for metagenomic binning, comparative biology and taxonomic classification.</title>
        <authorList>
            <person name="Goeker M."/>
        </authorList>
    </citation>
    <scope>NUCLEOTIDE SEQUENCE [LARGE SCALE GENOMIC DNA]</scope>
    <source>
        <strain evidence="3 4">DSM 4734</strain>
    </source>
</reference>
<dbReference type="Proteomes" id="UP000273675">
    <property type="component" value="Unassembled WGS sequence"/>
</dbReference>
<protein>
    <submittedName>
        <fullName evidence="3">Putative membrane protein YkoI</fullName>
    </submittedName>
</protein>
<dbReference type="EMBL" id="RBIM01000007">
    <property type="protein sequence ID" value="RKQ95259.1"/>
    <property type="molecule type" value="Genomic_DNA"/>
</dbReference>
<accession>A0A495D3C2</accession>
<feature type="chain" id="PRO_5019816623" evidence="1">
    <location>
        <begin position="22"/>
        <end position="123"/>
    </location>
</feature>
<dbReference type="Pfam" id="PF03413">
    <property type="entry name" value="PepSY"/>
    <property type="match status" value="1"/>
</dbReference>